<dbReference type="Proteomes" id="UP000319976">
    <property type="component" value="Chromosome"/>
</dbReference>
<evidence type="ECO:0000313" key="2">
    <source>
        <dbReference type="Proteomes" id="UP000319976"/>
    </source>
</evidence>
<dbReference type="EMBL" id="CP036316">
    <property type="protein sequence ID" value="QDT64336.1"/>
    <property type="molecule type" value="Genomic_DNA"/>
</dbReference>
<dbReference type="AlphaFoldDB" id="A0A517T7I6"/>
<gene>
    <name evidence="1" type="ORF">V22_15690</name>
</gene>
<reference evidence="1 2" key="1">
    <citation type="submission" date="2019-02" db="EMBL/GenBank/DDBJ databases">
        <title>Deep-cultivation of Planctomycetes and their phenomic and genomic characterization uncovers novel biology.</title>
        <authorList>
            <person name="Wiegand S."/>
            <person name="Jogler M."/>
            <person name="Boedeker C."/>
            <person name="Pinto D."/>
            <person name="Vollmers J."/>
            <person name="Rivas-Marin E."/>
            <person name="Kohn T."/>
            <person name="Peeters S.H."/>
            <person name="Heuer A."/>
            <person name="Rast P."/>
            <person name="Oberbeckmann S."/>
            <person name="Bunk B."/>
            <person name="Jeske O."/>
            <person name="Meyerdierks A."/>
            <person name="Storesund J.E."/>
            <person name="Kallscheuer N."/>
            <person name="Luecker S."/>
            <person name="Lage O.M."/>
            <person name="Pohl T."/>
            <person name="Merkel B.J."/>
            <person name="Hornburger P."/>
            <person name="Mueller R.-W."/>
            <person name="Bruemmer F."/>
            <person name="Labrenz M."/>
            <person name="Spormann A.M."/>
            <person name="Op den Camp H."/>
            <person name="Overmann J."/>
            <person name="Amann R."/>
            <person name="Jetten M.S.M."/>
            <person name="Mascher T."/>
            <person name="Medema M.H."/>
            <person name="Devos D.P."/>
            <person name="Kaster A.-K."/>
            <person name="Ovreas L."/>
            <person name="Rohde M."/>
            <person name="Galperin M.Y."/>
            <person name="Jogler C."/>
        </authorList>
    </citation>
    <scope>NUCLEOTIDE SEQUENCE [LARGE SCALE GENOMIC DNA]</scope>
    <source>
        <strain evidence="1 2">V22</strain>
    </source>
</reference>
<accession>A0A517T7I6</accession>
<organism evidence="1 2">
    <name type="scientific">Calycomorphotria hydatis</name>
    <dbReference type="NCBI Taxonomy" id="2528027"/>
    <lineage>
        <taxon>Bacteria</taxon>
        <taxon>Pseudomonadati</taxon>
        <taxon>Planctomycetota</taxon>
        <taxon>Planctomycetia</taxon>
        <taxon>Planctomycetales</taxon>
        <taxon>Planctomycetaceae</taxon>
        <taxon>Calycomorphotria</taxon>
    </lineage>
</organism>
<evidence type="ECO:0000313" key="1">
    <source>
        <dbReference type="EMBL" id="QDT64336.1"/>
    </source>
</evidence>
<name>A0A517T7I6_9PLAN</name>
<keyword evidence="2" id="KW-1185">Reference proteome</keyword>
<proteinExistence type="predicted"/>
<dbReference type="KEGG" id="chya:V22_15690"/>
<sequence length="38" mass="4227">MWIPAYAGMTYLSLLDLRRLVQNPLAQDAGVKSCEQAC</sequence>
<protein>
    <submittedName>
        <fullName evidence="1">Uncharacterized protein</fullName>
    </submittedName>
</protein>